<comment type="caution">
    <text evidence="1">The sequence shown here is derived from an EMBL/GenBank/DDBJ whole genome shotgun (WGS) entry which is preliminary data.</text>
</comment>
<accession>A0ABY1HJ13</accession>
<evidence type="ECO:0000313" key="1">
    <source>
        <dbReference type="EMBL" id="SGZ02229.1"/>
    </source>
</evidence>
<organism evidence="1 2">
    <name type="scientific">Moritella viscosa</name>
    <dbReference type="NCBI Taxonomy" id="80854"/>
    <lineage>
        <taxon>Bacteria</taxon>
        <taxon>Pseudomonadati</taxon>
        <taxon>Pseudomonadota</taxon>
        <taxon>Gammaproteobacteria</taxon>
        <taxon>Alteromonadales</taxon>
        <taxon>Moritellaceae</taxon>
        <taxon>Moritella</taxon>
    </lineage>
</organism>
<protein>
    <submittedName>
        <fullName evidence="1">Probable tail length determinator</fullName>
    </submittedName>
</protein>
<sequence length="62" mass="6269">MSSHMDSLMMTIGLIDQASAPLQGIQSSITQTADAGRIGWDKMAGGTAGLVAAGFAVQSALM</sequence>
<dbReference type="RefSeq" id="WP_211705582.1">
    <property type="nucleotide sequence ID" value="NZ_CAWRCN010000020.1"/>
</dbReference>
<keyword evidence="2" id="KW-1185">Reference proteome</keyword>
<reference evidence="1 2" key="1">
    <citation type="submission" date="2016-11" db="EMBL/GenBank/DDBJ databases">
        <authorList>
            <person name="Klemetsen T."/>
        </authorList>
    </citation>
    <scope>NUCLEOTIDE SEQUENCE [LARGE SCALE GENOMIC DNA]</scope>
    <source>
        <strain evidence="1">MT 2528</strain>
    </source>
</reference>
<dbReference type="Proteomes" id="UP000182660">
    <property type="component" value="Unassembled WGS sequence"/>
</dbReference>
<proteinExistence type="predicted"/>
<gene>
    <name evidence="1" type="ORF">MT2528_4355</name>
</gene>
<evidence type="ECO:0000313" key="2">
    <source>
        <dbReference type="Proteomes" id="UP000182660"/>
    </source>
</evidence>
<name>A0ABY1HJ13_9GAMM</name>
<dbReference type="EMBL" id="FPLJ01000129">
    <property type="protein sequence ID" value="SGZ02229.1"/>
    <property type="molecule type" value="Genomic_DNA"/>
</dbReference>
<feature type="non-terminal residue" evidence="1">
    <location>
        <position position="62"/>
    </location>
</feature>